<organism evidence="1 2">
    <name type="scientific">Methylobacterium thuringiense</name>
    <dbReference type="NCBI Taxonomy" id="1003091"/>
    <lineage>
        <taxon>Bacteria</taxon>
        <taxon>Pseudomonadati</taxon>
        <taxon>Pseudomonadota</taxon>
        <taxon>Alphaproteobacteria</taxon>
        <taxon>Hyphomicrobiales</taxon>
        <taxon>Methylobacteriaceae</taxon>
        <taxon>Methylobacterium</taxon>
    </lineage>
</organism>
<evidence type="ECO:0000313" key="2">
    <source>
        <dbReference type="Proteomes" id="UP001055101"/>
    </source>
</evidence>
<name>A0ABQ4TGA4_9HYPH</name>
<accession>A0ABQ4TGA4</accession>
<reference evidence="1" key="1">
    <citation type="journal article" date="2021" name="Front. Microbiol.">
        <title>Comprehensive Comparative Genomics and Phenotyping of Methylobacterium Species.</title>
        <authorList>
            <person name="Alessa O."/>
            <person name="Ogura Y."/>
            <person name="Fujitani Y."/>
            <person name="Takami H."/>
            <person name="Hayashi T."/>
            <person name="Sahin N."/>
            <person name="Tani A."/>
        </authorList>
    </citation>
    <scope>NUCLEOTIDE SEQUENCE</scope>
    <source>
        <strain evidence="1">DSM 23674</strain>
    </source>
</reference>
<protein>
    <submittedName>
        <fullName evidence="1">Uncharacterized protein</fullName>
    </submittedName>
</protein>
<gene>
    <name evidence="1" type="ORF">EKPJFOCH_0267</name>
</gene>
<evidence type="ECO:0000313" key="1">
    <source>
        <dbReference type="EMBL" id="GJE53799.1"/>
    </source>
</evidence>
<keyword evidence="2" id="KW-1185">Reference proteome</keyword>
<reference evidence="1" key="2">
    <citation type="submission" date="2021-08" db="EMBL/GenBank/DDBJ databases">
        <authorList>
            <person name="Tani A."/>
            <person name="Ola A."/>
            <person name="Ogura Y."/>
            <person name="Katsura K."/>
            <person name="Hayashi T."/>
        </authorList>
    </citation>
    <scope>NUCLEOTIDE SEQUENCE</scope>
    <source>
        <strain evidence="1">DSM 23674</strain>
    </source>
</reference>
<dbReference type="EMBL" id="BPRA01000001">
    <property type="protein sequence ID" value="GJE53799.1"/>
    <property type="molecule type" value="Genomic_DNA"/>
</dbReference>
<proteinExistence type="predicted"/>
<dbReference type="Proteomes" id="UP001055101">
    <property type="component" value="Unassembled WGS sequence"/>
</dbReference>
<sequence>MHTVIDLKDFPPSEAQVILFRRLFEHMVADTPPVPITADGANLVAGWRDEILAGEILEHAFGTWGQLFTSIRWETSDAGDGPFCGADVIQFLGHVGEAIQRFGPATMPLDIALMALIACQAEGGVVALDCDRSTRWSVRMLPRALGALGLNGRISLTNCVGLFDVPQEIFENYYAGELISDRAAVRAVSQAH</sequence>
<dbReference type="RefSeq" id="WP_238230422.1">
    <property type="nucleotide sequence ID" value="NZ_BPRA01000001.1"/>
</dbReference>
<comment type="caution">
    <text evidence="1">The sequence shown here is derived from an EMBL/GenBank/DDBJ whole genome shotgun (WGS) entry which is preliminary data.</text>
</comment>